<dbReference type="Gene3D" id="3.30.470.30">
    <property type="entry name" value="DNA ligase/mRNA capping enzyme"/>
    <property type="match status" value="1"/>
</dbReference>
<dbReference type="Proteomes" id="UP000805614">
    <property type="component" value="Unassembled WGS sequence"/>
</dbReference>
<keyword evidence="6" id="KW-1185">Reference proteome</keyword>
<dbReference type="Pfam" id="PF01068">
    <property type="entry name" value="DNA_ligase_A_M"/>
    <property type="match status" value="1"/>
</dbReference>
<dbReference type="GO" id="GO:0016874">
    <property type="term" value="F:ligase activity"/>
    <property type="evidence" value="ECO:0007669"/>
    <property type="project" value="UniProtKB-KW"/>
</dbReference>
<evidence type="ECO:0000256" key="2">
    <source>
        <dbReference type="ARBA" id="ARBA00022598"/>
    </source>
</evidence>
<dbReference type="PANTHER" id="PTHR45674:SF4">
    <property type="entry name" value="DNA LIGASE 1"/>
    <property type="match status" value="1"/>
</dbReference>
<name>A0ABR7M1T1_9ACTN</name>
<evidence type="ECO:0000256" key="1">
    <source>
        <dbReference type="ARBA" id="ARBA00007572"/>
    </source>
</evidence>
<dbReference type="InterPro" id="IPR012340">
    <property type="entry name" value="NA-bd_OB-fold"/>
</dbReference>
<evidence type="ECO:0000256" key="3">
    <source>
        <dbReference type="ARBA" id="ARBA00034003"/>
    </source>
</evidence>
<dbReference type="InterPro" id="IPR050191">
    <property type="entry name" value="ATP-dep_DNA_ligase"/>
</dbReference>
<comment type="similarity">
    <text evidence="1">Belongs to the ATP-dependent DNA ligase family.</text>
</comment>
<comment type="catalytic activity">
    <reaction evidence="3">
        <text>ATP + (deoxyribonucleotide)n-3'-hydroxyl + 5'-phospho-(deoxyribonucleotide)m = (deoxyribonucleotide)n+m + AMP + diphosphate.</text>
        <dbReference type="EC" id="6.5.1.1"/>
    </reaction>
</comment>
<reference evidence="5 6" key="1">
    <citation type="submission" date="2020-06" db="EMBL/GenBank/DDBJ databases">
        <title>Actinomadura xiongansis sp. nov., isolated from soil of Baiyangdian.</title>
        <authorList>
            <person name="Zhang X."/>
        </authorList>
    </citation>
    <scope>NUCLEOTIDE SEQUENCE [LARGE SCALE GENOMIC DNA]</scope>
    <source>
        <strain evidence="5 6">HBUM206468</strain>
    </source>
</reference>
<organism evidence="5 6">
    <name type="scientific">Actinomadura alba</name>
    <dbReference type="NCBI Taxonomy" id="406431"/>
    <lineage>
        <taxon>Bacteria</taxon>
        <taxon>Bacillati</taxon>
        <taxon>Actinomycetota</taxon>
        <taxon>Actinomycetes</taxon>
        <taxon>Streptosporangiales</taxon>
        <taxon>Thermomonosporaceae</taxon>
        <taxon>Actinomadura</taxon>
    </lineage>
</organism>
<evidence type="ECO:0000259" key="4">
    <source>
        <dbReference type="PROSITE" id="PS50160"/>
    </source>
</evidence>
<dbReference type="CDD" id="cd07905">
    <property type="entry name" value="Adenylation_DNA_ligase_LigC"/>
    <property type="match status" value="1"/>
</dbReference>
<dbReference type="InterPro" id="IPR012310">
    <property type="entry name" value="DNA_ligase_ATP-dep_cent"/>
</dbReference>
<gene>
    <name evidence="5" type="ORF">HKK74_36725</name>
</gene>
<accession>A0ABR7M1T1</accession>
<evidence type="ECO:0000313" key="6">
    <source>
        <dbReference type="Proteomes" id="UP000805614"/>
    </source>
</evidence>
<dbReference type="InterPro" id="IPR044119">
    <property type="entry name" value="Adenylation_LigC-like"/>
</dbReference>
<dbReference type="EMBL" id="JABVEC010000054">
    <property type="protein sequence ID" value="MBC6470996.1"/>
    <property type="molecule type" value="Genomic_DNA"/>
</dbReference>
<proteinExistence type="inferred from homology"/>
<dbReference type="PANTHER" id="PTHR45674">
    <property type="entry name" value="DNA LIGASE 1/3 FAMILY MEMBER"/>
    <property type="match status" value="1"/>
</dbReference>
<dbReference type="RefSeq" id="WP_187248038.1">
    <property type="nucleotide sequence ID" value="NZ_BAAAOK010000001.1"/>
</dbReference>
<feature type="domain" description="ATP-dependent DNA ligase family profile" evidence="4">
    <location>
        <begin position="119"/>
        <end position="228"/>
    </location>
</feature>
<protein>
    <submittedName>
        <fullName evidence="5">ATP-dependent DNA ligase</fullName>
    </submittedName>
</protein>
<comment type="caution">
    <text evidence="5">The sequence shown here is derived from an EMBL/GenBank/DDBJ whole genome shotgun (WGS) entry which is preliminary data.</text>
</comment>
<sequence length="335" mass="36658">MYLRCPVEPMLARSIDHLPAPEELRGGSRYEPKWDGFRAIGRIDKRHGVHLVSRRGTRLNEAFPELVAALYEELPAATVIDGEIIRWGAGGRLDFAALQERLIAGSRVPELVRTQPCHLIVFDVMIVGGEDLVRRPFAQRRQVLEDLFTSVPPASPLVATMHTDNADEARIWVEALSTQGIEGLIIKAAGDPYLPGKRRWLKLKTRHTIDVIVGGVTGSPSRPRDLIVGRIDPASGGLRVVGRTTAVPPAAHAALAAALTPAGDEHPWPAELPSGWAGGMYGSPPMQYVRVRPDVVVEVSVDLAIDRGRLRHPARFHRLRSDLRPDDVPAGLALT</sequence>
<dbReference type="Gene3D" id="2.40.50.140">
    <property type="entry name" value="Nucleic acid-binding proteins"/>
    <property type="match status" value="1"/>
</dbReference>
<dbReference type="PROSITE" id="PS50160">
    <property type="entry name" value="DNA_LIGASE_A3"/>
    <property type="match status" value="1"/>
</dbReference>
<keyword evidence="2 5" id="KW-0436">Ligase</keyword>
<dbReference type="SUPFAM" id="SSF56091">
    <property type="entry name" value="DNA ligase/mRNA capping enzyme, catalytic domain"/>
    <property type="match status" value="1"/>
</dbReference>
<evidence type="ECO:0000313" key="5">
    <source>
        <dbReference type="EMBL" id="MBC6470996.1"/>
    </source>
</evidence>